<evidence type="ECO:0000256" key="1">
    <source>
        <dbReference type="SAM" id="MobiDB-lite"/>
    </source>
</evidence>
<dbReference type="PANTHER" id="PTHR45000:SF5">
    <property type="entry name" value="CHAPERONE DNAJ-DOMAIN SUPERFAMILY PROTEIN"/>
    <property type="match status" value="1"/>
</dbReference>
<dbReference type="RefSeq" id="WP_310865933.1">
    <property type="nucleotide sequence ID" value="NZ_JAVLSF010000149.1"/>
</dbReference>
<name>A0AAJ2GZD0_9HYPH</name>
<dbReference type="InterPro" id="IPR001623">
    <property type="entry name" value="DnaJ_domain"/>
</dbReference>
<dbReference type="PANTHER" id="PTHR45000">
    <property type="entry name" value="CHAPERONE DNAJ-DOMAIN SUPERFAMILY PROTEIN"/>
    <property type="match status" value="1"/>
</dbReference>
<feature type="compositionally biased region" description="Basic and acidic residues" evidence="1">
    <location>
        <begin position="1"/>
        <end position="11"/>
    </location>
</feature>
<proteinExistence type="predicted"/>
<dbReference type="Proteomes" id="UP001268610">
    <property type="component" value="Unassembled WGS sequence"/>
</dbReference>
<comment type="caution">
    <text evidence="3">The sequence shown here is derived from an EMBL/GenBank/DDBJ whole genome shotgun (WGS) entry which is preliminary data.</text>
</comment>
<dbReference type="Pfam" id="PF00226">
    <property type="entry name" value="DnaJ"/>
    <property type="match status" value="1"/>
</dbReference>
<sequence length="115" mass="12879">DYREAINRWKNESNQQQYSHHHSQDSADKGSAGKGSTGQGSSNQHASSQSQLAWAQGILGLDHRATEAEVKKAFRQKMAQYHPDKNQNVTEAVQQLLNEKTVEVQKARDIIMSGF</sequence>
<evidence type="ECO:0000313" key="3">
    <source>
        <dbReference type="EMBL" id="MDR9777741.1"/>
    </source>
</evidence>
<evidence type="ECO:0000259" key="2">
    <source>
        <dbReference type="PROSITE" id="PS50076"/>
    </source>
</evidence>
<gene>
    <name evidence="3" type="ORF">RJJ65_34985</name>
</gene>
<accession>A0AAJ2GZD0</accession>
<dbReference type="SUPFAM" id="SSF46565">
    <property type="entry name" value="Chaperone J-domain"/>
    <property type="match status" value="1"/>
</dbReference>
<dbReference type="PRINTS" id="PR00625">
    <property type="entry name" value="JDOMAIN"/>
</dbReference>
<feature type="compositionally biased region" description="Polar residues" evidence="1">
    <location>
        <begin position="39"/>
        <end position="51"/>
    </location>
</feature>
<dbReference type="EMBL" id="JAVLSF010000149">
    <property type="protein sequence ID" value="MDR9777741.1"/>
    <property type="molecule type" value="Genomic_DNA"/>
</dbReference>
<feature type="region of interest" description="Disordered" evidence="1">
    <location>
        <begin position="1"/>
        <end position="51"/>
    </location>
</feature>
<dbReference type="AlphaFoldDB" id="A0AAJ2GZD0"/>
<evidence type="ECO:0000313" key="4">
    <source>
        <dbReference type="Proteomes" id="UP001268610"/>
    </source>
</evidence>
<protein>
    <submittedName>
        <fullName evidence="3">DnaJ domain-containing protein</fullName>
    </submittedName>
</protein>
<dbReference type="PROSITE" id="PS50076">
    <property type="entry name" value="DNAJ_2"/>
    <property type="match status" value="1"/>
</dbReference>
<organism evidence="3 4">
    <name type="scientific">Rhizobium hidalgonense</name>
    <dbReference type="NCBI Taxonomy" id="1538159"/>
    <lineage>
        <taxon>Bacteria</taxon>
        <taxon>Pseudomonadati</taxon>
        <taxon>Pseudomonadota</taxon>
        <taxon>Alphaproteobacteria</taxon>
        <taxon>Hyphomicrobiales</taxon>
        <taxon>Rhizobiaceae</taxon>
        <taxon>Rhizobium/Agrobacterium group</taxon>
        <taxon>Rhizobium</taxon>
    </lineage>
</organism>
<reference evidence="3" key="1">
    <citation type="submission" date="2023-04" db="EMBL/GenBank/DDBJ databases">
        <title>Genomic characterization of faba bean (Vicia faba) microsymbionts in Mexican soils.</title>
        <authorList>
            <person name="Rivera Orduna F.N."/>
            <person name="Guevara-Luna J."/>
            <person name="Yan J."/>
            <person name="Arroyo-Herrera I."/>
            <person name="Li Y."/>
            <person name="Vasquez-Murrieta M.S."/>
            <person name="Wang E.T."/>
        </authorList>
    </citation>
    <scope>NUCLEOTIDE SEQUENCE</scope>
    <source>
        <strain evidence="3">CH26</strain>
    </source>
</reference>
<dbReference type="SMART" id="SM00271">
    <property type="entry name" value="DnaJ"/>
    <property type="match status" value="1"/>
</dbReference>
<dbReference type="Gene3D" id="1.10.287.110">
    <property type="entry name" value="DnaJ domain"/>
    <property type="match status" value="1"/>
</dbReference>
<feature type="domain" description="J" evidence="2">
    <location>
        <begin position="54"/>
        <end position="115"/>
    </location>
</feature>
<feature type="non-terminal residue" evidence="3">
    <location>
        <position position="1"/>
    </location>
</feature>
<dbReference type="CDD" id="cd06257">
    <property type="entry name" value="DnaJ"/>
    <property type="match status" value="1"/>
</dbReference>
<dbReference type="InterPro" id="IPR036869">
    <property type="entry name" value="J_dom_sf"/>
</dbReference>